<evidence type="ECO:0000313" key="2">
    <source>
        <dbReference type="Proteomes" id="UP001060085"/>
    </source>
</evidence>
<dbReference type="Proteomes" id="UP001060085">
    <property type="component" value="Linkage Group LG03"/>
</dbReference>
<keyword evidence="2" id="KW-1185">Reference proteome</keyword>
<gene>
    <name evidence="1" type="ORF">M9H77_10459</name>
</gene>
<evidence type="ECO:0000313" key="1">
    <source>
        <dbReference type="EMBL" id="KAI5670095.1"/>
    </source>
</evidence>
<comment type="caution">
    <text evidence="1">The sequence shown here is derived from an EMBL/GenBank/DDBJ whole genome shotgun (WGS) entry which is preliminary data.</text>
</comment>
<organism evidence="1 2">
    <name type="scientific">Catharanthus roseus</name>
    <name type="common">Madagascar periwinkle</name>
    <name type="synonym">Vinca rosea</name>
    <dbReference type="NCBI Taxonomy" id="4058"/>
    <lineage>
        <taxon>Eukaryota</taxon>
        <taxon>Viridiplantae</taxon>
        <taxon>Streptophyta</taxon>
        <taxon>Embryophyta</taxon>
        <taxon>Tracheophyta</taxon>
        <taxon>Spermatophyta</taxon>
        <taxon>Magnoliopsida</taxon>
        <taxon>eudicotyledons</taxon>
        <taxon>Gunneridae</taxon>
        <taxon>Pentapetalae</taxon>
        <taxon>asterids</taxon>
        <taxon>lamiids</taxon>
        <taxon>Gentianales</taxon>
        <taxon>Apocynaceae</taxon>
        <taxon>Rauvolfioideae</taxon>
        <taxon>Vinceae</taxon>
        <taxon>Catharanthinae</taxon>
        <taxon>Catharanthus</taxon>
    </lineage>
</organism>
<dbReference type="EMBL" id="CM044703">
    <property type="protein sequence ID" value="KAI5670095.1"/>
    <property type="molecule type" value="Genomic_DNA"/>
</dbReference>
<accession>A0ACC0BBS2</accession>
<name>A0ACC0BBS2_CATRO</name>
<sequence>MIEADNRLPKISLSISSLTVFKPRQVLLAEQQQQKSRPGLRMVKKQDEHLDHKAALIHSILSYLQKNGFSKTLKRFLKEAQIKDDNWKTSSDLEDVYSRYLENSRDVDKIPKAHMEQDVRLEKSSGDFSENASSKKKKKDKKKLENGKDDGEGGVEETAIPKDKKEKQKSRTVSSVEEGQETKKESNTIDTQAEDCKTESKMKKKKKEVSTKSSDNGPDKVDRGESLDASENGAKKELKKRKKTNSDEKEKTKTSSDNGREMVDQGESLKASENGAKKSKKRKLSASGENENKSMENSATGESKRRKTEDREEARVGKQQDKLNAEGIGHVDQKEPQTLSDKEVDGSKKGNLMENGILNSAKQKSAGKQKNGSDQQKTAANAFQRVKVDEVNYADERLQNNSYWAKDGAEYGYGAKAQEVLGQVKGRHAWVAQTMLMLQTNSALVSTPLSLSLTGTFGTKRPRRSGAAIEGDRLTSNLIPSSLIMMRKNATGAVNQRANDLMMQQMFSLDISSQIGSCMPLSMMRIGTLIHNIELQPGQGGKLVRAAGTVAKILTEPSAPGARFCEVKLPSGVKKTIDTRCRATIGQVSNPEHRTKKLKKAGQSRWLGRRPVVRGVAMNPVDHPHGGGEGKSKSGGSHGKGSRTPWGKPTKSGYKTGPLKRRK</sequence>
<protein>
    <submittedName>
        <fullName evidence="1">Uncharacterized protein</fullName>
    </submittedName>
</protein>
<reference evidence="2" key="1">
    <citation type="journal article" date="2023" name="Nat. Plants">
        <title>Single-cell RNA sequencing provides a high-resolution roadmap for understanding the multicellular compartmentation of specialized metabolism.</title>
        <authorList>
            <person name="Sun S."/>
            <person name="Shen X."/>
            <person name="Li Y."/>
            <person name="Li Y."/>
            <person name="Wang S."/>
            <person name="Li R."/>
            <person name="Zhang H."/>
            <person name="Shen G."/>
            <person name="Guo B."/>
            <person name="Wei J."/>
            <person name="Xu J."/>
            <person name="St-Pierre B."/>
            <person name="Chen S."/>
            <person name="Sun C."/>
        </authorList>
    </citation>
    <scope>NUCLEOTIDE SEQUENCE [LARGE SCALE GENOMIC DNA]</scope>
</reference>
<proteinExistence type="predicted"/>